<dbReference type="GeneID" id="80533974"/>
<accession>A0A346TPF7</accession>
<dbReference type="Proteomes" id="UP000501969">
    <property type="component" value="Segment"/>
</dbReference>
<sequence length="334" mass="38903">MQQRKPIGMYILYKNEDVYRVLNVKAVLNTLKVFIKFLPDNGIDISTGRHCQITDCDENRIEQLQFFMNQIEFPNVYNKLNYKLHKNDGYILNSTLHHYCSIIDKNLLSTDEYRVIDYLQHWALTYELRGYKSIERCYDEGDQNISPVADFVRSILSCHHLVCDSGCPFKFDRSDYCYDFSDYSDCSEADEFPPEKPETFVLHPNQHVADEIREAVRRSPNQLLIEYVHIDAVSDDMLVRQHDYGQYDLFVDQAALEPFASLYELTVSPMRNILGNGSQDRVSIYKKNDHLGIVMGNDSFSRDTAIEHKVIIPDLIYKHLIPNLLCPETIESAM</sequence>
<keyword evidence="2" id="KW-1185">Reference proteome</keyword>
<evidence type="ECO:0000313" key="2">
    <source>
        <dbReference type="Proteomes" id="UP000501969"/>
    </source>
</evidence>
<organism evidence="1 2">
    <name type="scientific">Mythimna unipuncta nucleopolyhedrovirus</name>
    <dbReference type="NCBI Taxonomy" id="447897"/>
    <lineage>
        <taxon>Viruses</taxon>
        <taxon>Viruses incertae sedis</taxon>
        <taxon>Naldaviricetes</taxon>
        <taxon>Lefavirales</taxon>
        <taxon>Baculoviridae</taxon>
        <taxon>Alphabaculovirus</taxon>
    </lineage>
</organism>
<dbReference type="KEGG" id="vg:80533974"/>
<name>A0A346TPF7_9ABAC</name>
<dbReference type="EMBL" id="MH124167">
    <property type="protein sequence ID" value="AXU41467.1"/>
    <property type="molecule type" value="Genomic_DNA"/>
</dbReference>
<evidence type="ECO:0000313" key="1">
    <source>
        <dbReference type="EMBL" id="AXU41467.1"/>
    </source>
</evidence>
<proteinExistence type="predicted"/>
<protein>
    <submittedName>
        <fullName evidence="1">ORF20</fullName>
    </submittedName>
</protein>
<dbReference type="RefSeq" id="YP_010796479.1">
    <property type="nucleotide sequence ID" value="NC_076031.1"/>
</dbReference>
<reference evidence="1 2" key="1">
    <citation type="submission" date="2018-03" db="EMBL/GenBank/DDBJ databases">
        <title>Complete genome sequence of a second alphabaculovirus from the true armyworm, Mythimna unipuncta.</title>
        <authorList>
            <person name="Harrison R.L."/>
            <person name="Mowery J.D."/>
            <person name="Bauchan G.R."/>
            <person name="Theilmann D.A."/>
            <person name="Erlandson M.A."/>
        </authorList>
    </citation>
    <scope>NUCLEOTIDE SEQUENCE [LARGE SCALE GENOMIC DNA]</scope>
    <source>
        <strain evidence="1 2">KY310</strain>
    </source>
</reference>